<evidence type="ECO:0000313" key="2">
    <source>
        <dbReference type="EMBL" id="KGE13181.1"/>
    </source>
</evidence>
<dbReference type="OrthoDB" id="5348860at2"/>
<dbReference type="Proteomes" id="UP000031802">
    <property type="component" value="Unassembled WGS sequence"/>
</dbReference>
<organism evidence="2 3">
    <name type="scientific">Sphingobacterium deserti</name>
    <dbReference type="NCBI Taxonomy" id="1229276"/>
    <lineage>
        <taxon>Bacteria</taxon>
        <taxon>Pseudomonadati</taxon>
        <taxon>Bacteroidota</taxon>
        <taxon>Sphingobacteriia</taxon>
        <taxon>Sphingobacteriales</taxon>
        <taxon>Sphingobacteriaceae</taxon>
        <taxon>Sphingobacterium</taxon>
    </lineage>
</organism>
<dbReference type="Gene3D" id="2.40.128.640">
    <property type="match status" value="1"/>
</dbReference>
<dbReference type="PROSITE" id="PS51257">
    <property type="entry name" value="PROKAR_LIPOPROTEIN"/>
    <property type="match status" value="1"/>
</dbReference>
<accession>A0A0B8SZT8</accession>
<gene>
    <name evidence="2" type="ORF">DI53_3017</name>
</gene>
<dbReference type="Pfam" id="PF04170">
    <property type="entry name" value="NlpE"/>
    <property type="match status" value="1"/>
</dbReference>
<feature type="region of interest" description="Disordered" evidence="1">
    <location>
        <begin position="38"/>
        <end position="83"/>
    </location>
</feature>
<keyword evidence="2" id="KW-0449">Lipoprotein</keyword>
<comment type="caution">
    <text evidence="2">The sequence shown here is derived from an EMBL/GenBank/DDBJ whole genome shotgun (WGS) entry which is preliminary data.</text>
</comment>
<dbReference type="eggNOG" id="COG3015">
    <property type="taxonomic scope" value="Bacteria"/>
</dbReference>
<reference evidence="3" key="1">
    <citation type="submission" date="2014-04" db="EMBL/GenBank/DDBJ databases">
        <title>Whole-Genome optical mapping and complete genome sequence of Sphingobacterium deserti sp. nov., a new spaces isolated from desert in the west of China.</title>
        <authorList>
            <person name="Teng C."/>
            <person name="Zhou Z."/>
            <person name="Li X."/>
            <person name="Chen M."/>
            <person name="Lin M."/>
            <person name="Wang L."/>
            <person name="Su S."/>
            <person name="Zhang C."/>
            <person name="Zhang W."/>
        </authorList>
    </citation>
    <scope>NUCLEOTIDE SEQUENCE [LARGE SCALE GENOMIC DNA]</scope>
    <source>
        <strain evidence="3">ACCC05744</strain>
    </source>
</reference>
<feature type="compositionally biased region" description="Low complexity" evidence="1">
    <location>
        <begin position="42"/>
        <end position="70"/>
    </location>
</feature>
<dbReference type="RefSeq" id="WP_052072440.1">
    <property type="nucleotide sequence ID" value="NZ_JJMU01000054.1"/>
</dbReference>
<reference evidence="2 3" key="2">
    <citation type="journal article" date="2015" name="PLoS ONE">
        <title>Whole-Genome Optical Mapping and Finished Genome Sequence of Sphingobacterium deserti sp. nov., a New Species Isolated from the Western Desert of China.</title>
        <authorList>
            <person name="Teng C."/>
            <person name="Zhou Z."/>
            <person name="Molnar I."/>
            <person name="Li X."/>
            <person name="Tang R."/>
            <person name="Chen M."/>
            <person name="Wang L."/>
            <person name="Su S."/>
            <person name="Zhang W."/>
            <person name="Lin M."/>
        </authorList>
    </citation>
    <scope>NUCLEOTIDE SEQUENCE [LARGE SCALE GENOMIC DNA]</scope>
    <source>
        <strain evidence="3">ACCC05744</strain>
    </source>
</reference>
<dbReference type="EMBL" id="JJMU01000054">
    <property type="protein sequence ID" value="KGE13181.1"/>
    <property type="molecule type" value="Genomic_DNA"/>
</dbReference>
<dbReference type="AlphaFoldDB" id="A0A0B8SZT8"/>
<name>A0A0B8SZT8_9SPHI</name>
<evidence type="ECO:0000313" key="3">
    <source>
        <dbReference type="Proteomes" id="UP000031802"/>
    </source>
</evidence>
<sequence>MMNKIFFSKNPKLKKYRWLPLACLICLSTVGCVDLSKPQDDGQAATGTASETGSASSDAQTGQQGTAAAGDNESTTDVAVNPTDFEGSYEGTIPCDDCQGIRTKIVINNNETFQITTEHLGTSKKTEDNGRFKLADNGSVLHLQGKDTDLKLKIAKDKLLHLDKKGEVIEGDAAEKFVYSKVQ</sequence>
<dbReference type="InterPro" id="IPR007298">
    <property type="entry name" value="Cu-R_lipoprotein_NlpE"/>
</dbReference>
<evidence type="ECO:0000256" key="1">
    <source>
        <dbReference type="SAM" id="MobiDB-lite"/>
    </source>
</evidence>
<keyword evidence="3" id="KW-1185">Reference proteome</keyword>
<proteinExistence type="predicted"/>
<protein>
    <submittedName>
        <fullName evidence="2">Copper resistance lipoprotein NlpE</fullName>
    </submittedName>
</protein>
<dbReference type="PATRIC" id="fig|1229276.3.peg.3119"/>